<feature type="domain" description="Glycosyltransferase 2-like" evidence="5">
    <location>
        <begin position="9"/>
        <end position="138"/>
    </location>
</feature>
<dbReference type="PANTHER" id="PTHR43179:SF12">
    <property type="entry name" value="GALACTOFURANOSYLTRANSFERASE GLFT2"/>
    <property type="match status" value="1"/>
</dbReference>
<organism evidence="6 7">
    <name type="scientific">Stenomitos frigidus ULC18</name>
    <dbReference type="NCBI Taxonomy" id="2107698"/>
    <lineage>
        <taxon>Bacteria</taxon>
        <taxon>Bacillati</taxon>
        <taxon>Cyanobacteriota</taxon>
        <taxon>Cyanophyceae</taxon>
        <taxon>Leptolyngbyales</taxon>
        <taxon>Leptolyngbyaceae</taxon>
        <taxon>Stenomitos</taxon>
    </lineage>
</organism>
<dbReference type="CDD" id="cd00761">
    <property type="entry name" value="Glyco_tranf_GTA_type"/>
    <property type="match status" value="1"/>
</dbReference>
<sequence length="291" mass="32216">MTLRQSVFILIPAYNRKTITLQCLETLKENGDLGRYQVVVIDDGSTDGTGQAIQTAYPDVTVLEGDGNLWWTGAIVQGMVYASQQGAALIIWLNDDCTPSPGALSQLVTFWQTHPQSIVGAACYNLEDNTLHATGAQGRKRMAAKPGEMIAVDEMSGHCVGIPIAVVQQIGLPDVYRFPHYHGDSMYILKATRASFPAYILGDAKIYHAGVIKAKLEDFLDQSGSQRSCLHHLSTVFCHKKSFYFLPTQCFYYLQKYGAVAGCLIFLAKVTQWSIRFIQLGLRQPISRVMQ</sequence>
<dbReference type="OrthoDB" id="9806824at2"/>
<name>A0A2T1DZX0_9CYAN</name>
<dbReference type="RefSeq" id="WP_106258423.1">
    <property type="nucleotide sequence ID" value="NZ_CAWNSW010000166.1"/>
</dbReference>
<protein>
    <submittedName>
        <fullName evidence="6">Glycosyltransferase family 2 protein</fullName>
    </submittedName>
</protein>
<reference evidence="7" key="1">
    <citation type="submission" date="2018-02" db="EMBL/GenBank/DDBJ databases">
        <authorList>
            <person name="Moore K."/>
            <person name="Momper L."/>
        </authorList>
    </citation>
    <scope>NUCLEOTIDE SEQUENCE [LARGE SCALE GENOMIC DNA]</scope>
    <source>
        <strain evidence="7">ULC18</strain>
    </source>
</reference>
<evidence type="ECO:0000259" key="5">
    <source>
        <dbReference type="Pfam" id="PF00535"/>
    </source>
</evidence>
<evidence type="ECO:0000256" key="4">
    <source>
        <dbReference type="ARBA" id="ARBA00022679"/>
    </source>
</evidence>
<keyword evidence="3" id="KW-0328">Glycosyltransferase</keyword>
<dbReference type="InterPro" id="IPR029044">
    <property type="entry name" value="Nucleotide-diphossugar_trans"/>
</dbReference>
<proteinExistence type="inferred from homology"/>
<comment type="similarity">
    <text evidence="2">Belongs to the glycosyltransferase 2 family.</text>
</comment>
<comment type="caution">
    <text evidence="6">The sequence shown here is derived from an EMBL/GenBank/DDBJ whole genome shotgun (WGS) entry which is preliminary data.</text>
</comment>
<dbReference type="AlphaFoldDB" id="A0A2T1DZX0"/>
<dbReference type="PANTHER" id="PTHR43179">
    <property type="entry name" value="RHAMNOSYLTRANSFERASE WBBL"/>
    <property type="match status" value="1"/>
</dbReference>
<accession>A0A2T1DZX0</accession>
<dbReference type="InterPro" id="IPR001173">
    <property type="entry name" value="Glyco_trans_2-like"/>
</dbReference>
<evidence type="ECO:0000256" key="3">
    <source>
        <dbReference type="ARBA" id="ARBA00022676"/>
    </source>
</evidence>
<comment type="pathway">
    <text evidence="1">Cell wall biogenesis; cell wall polysaccharide biosynthesis.</text>
</comment>
<evidence type="ECO:0000313" key="7">
    <source>
        <dbReference type="Proteomes" id="UP000239576"/>
    </source>
</evidence>
<evidence type="ECO:0000256" key="2">
    <source>
        <dbReference type="ARBA" id="ARBA00006739"/>
    </source>
</evidence>
<dbReference type="Proteomes" id="UP000239576">
    <property type="component" value="Unassembled WGS sequence"/>
</dbReference>
<dbReference type="GO" id="GO:0016757">
    <property type="term" value="F:glycosyltransferase activity"/>
    <property type="evidence" value="ECO:0007669"/>
    <property type="project" value="UniProtKB-KW"/>
</dbReference>
<keyword evidence="4 6" id="KW-0808">Transferase</keyword>
<evidence type="ECO:0000256" key="1">
    <source>
        <dbReference type="ARBA" id="ARBA00004776"/>
    </source>
</evidence>
<dbReference type="Gene3D" id="3.90.550.10">
    <property type="entry name" value="Spore Coat Polysaccharide Biosynthesis Protein SpsA, Chain A"/>
    <property type="match status" value="1"/>
</dbReference>
<keyword evidence="7" id="KW-1185">Reference proteome</keyword>
<gene>
    <name evidence="6" type="ORF">C7B82_21000</name>
</gene>
<reference evidence="6 7" key="2">
    <citation type="submission" date="2018-03" db="EMBL/GenBank/DDBJ databases">
        <title>The ancient ancestry and fast evolution of plastids.</title>
        <authorList>
            <person name="Moore K.R."/>
            <person name="Magnabosco C."/>
            <person name="Momper L."/>
            <person name="Gold D.A."/>
            <person name="Bosak T."/>
            <person name="Fournier G.P."/>
        </authorList>
    </citation>
    <scope>NUCLEOTIDE SEQUENCE [LARGE SCALE GENOMIC DNA]</scope>
    <source>
        <strain evidence="6 7">ULC18</strain>
    </source>
</reference>
<evidence type="ECO:0000313" key="6">
    <source>
        <dbReference type="EMBL" id="PSB26047.1"/>
    </source>
</evidence>
<dbReference type="EMBL" id="PVWK01000117">
    <property type="protein sequence ID" value="PSB26047.1"/>
    <property type="molecule type" value="Genomic_DNA"/>
</dbReference>
<dbReference type="Pfam" id="PF00535">
    <property type="entry name" value="Glycos_transf_2"/>
    <property type="match status" value="1"/>
</dbReference>
<dbReference type="SUPFAM" id="SSF53448">
    <property type="entry name" value="Nucleotide-diphospho-sugar transferases"/>
    <property type="match status" value="1"/>
</dbReference>